<keyword evidence="2" id="KW-1185">Reference proteome</keyword>
<reference evidence="2" key="1">
    <citation type="submission" date="2020-09" db="EMBL/GenBank/DDBJ databases">
        <title>Whole genome shotgun sequence of Streptomyces cinnamonensis NBRC 15873.</title>
        <authorList>
            <person name="Komaki H."/>
            <person name="Tamura T."/>
        </authorList>
    </citation>
    <scope>NUCLEOTIDE SEQUENCE [LARGE SCALE GENOMIC DNA]</scope>
    <source>
        <strain evidence="2">NBRC 15873</strain>
    </source>
</reference>
<evidence type="ECO:0000313" key="2">
    <source>
        <dbReference type="Proteomes" id="UP000660554"/>
    </source>
</evidence>
<name>A0ABQ3NFV8_STRVG</name>
<protein>
    <recommendedName>
        <fullName evidence="3">IclR-ED domain-containing protein</fullName>
    </recommendedName>
</protein>
<comment type="caution">
    <text evidence="1">The sequence shown here is derived from an EMBL/GenBank/DDBJ whole genome shotgun (WGS) entry which is preliminary data.</text>
</comment>
<dbReference type="Proteomes" id="UP000660554">
    <property type="component" value="Unassembled WGS sequence"/>
</dbReference>
<gene>
    <name evidence="1" type="ORF">Scinn_11340</name>
</gene>
<accession>A0ABQ3NFV8</accession>
<proteinExistence type="predicted"/>
<sequence>MAELSIAPPVVSSSCGSVVRTAWIPLESGQRAARDALGGVLDRIDKIAERSF</sequence>
<evidence type="ECO:0000313" key="1">
    <source>
        <dbReference type="EMBL" id="GHI11671.1"/>
    </source>
</evidence>
<evidence type="ECO:0008006" key="3">
    <source>
        <dbReference type="Google" id="ProtNLM"/>
    </source>
</evidence>
<organism evidence="1 2">
    <name type="scientific">Streptomyces virginiae</name>
    <name type="common">Streptomyces cinnamonensis</name>
    <dbReference type="NCBI Taxonomy" id="1961"/>
    <lineage>
        <taxon>Bacteria</taxon>
        <taxon>Bacillati</taxon>
        <taxon>Actinomycetota</taxon>
        <taxon>Actinomycetes</taxon>
        <taxon>Kitasatosporales</taxon>
        <taxon>Streptomycetaceae</taxon>
        <taxon>Streptomyces</taxon>
    </lineage>
</organism>
<dbReference type="EMBL" id="BNDV01000002">
    <property type="protein sequence ID" value="GHI11671.1"/>
    <property type="molecule type" value="Genomic_DNA"/>
</dbReference>